<evidence type="ECO:0000256" key="1">
    <source>
        <dbReference type="ARBA" id="ARBA00004202"/>
    </source>
</evidence>
<organism evidence="8 9">
    <name type="scientific">Lacticaseibacillus brantae DSM 23927</name>
    <dbReference type="NCBI Taxonomy" id="1423727"/>
    <lineage>
        <taxon>Bacteria</taxon>
        <taxon>Bacillati</taxon>
        <taxon>Bacillota</taxon>
        <taxon>Bacilli</taxon>
        <taxon>Lactobacillales</taxon>
        <taxon>Lactobacillaceae</taxon>
        <taxon>Lacticaseibacillus</taxon>
    </lineage>
</organism>
<dbReference type="PROSITE" id="PS00211">
    <property type="entry name" value="ABC_TRANSPORTER_1"/>
    <property type="match status" value="1"/>
</dbReference>
<dbReference type="InterPro" id="IPR003439">
    <property type="entry name" value="ABC_transporter-like_ATP-bd"/>
</dbReference>
<dbReference type="PANTHER" id="PTHR42788:SF7">
    <property type="entry name" value="NITRATE ABC TRANSPORTER ATP-BINDING PROTEIN"/>
    <property type="match status" value="1"/>
</dbReference>
<feature type="domain" description="ABC transporter" evidence="7">
    <location>
        <begin position="7"/>
        <end position="252"/>
    </location>
</feature>
<dbReference type="SUPFAM" id="SSF52540">
    <property type="entry name" value="P-loop containing nucleoside triphosphate hydrolases"/>
    <property type="match status" value="1"/>
</dbReference>
<dbReference type="InterPro" id="IPR003593">
    <property type="entry name" value="AAA+_ATPase"/>
</dbReference>
<evidence type="ECO:0000313" key="9">
    <source>
        <dbReference type="Proteomes" id="UP000051672"/>
    </source>
</evidence>
<comment type="subcellular location">
    <subcellularLocation>
        <location evidence="1">Cell membrane</location>
        <topology evidence="1">Peripheral membrane protein</topology>
    </subcellularLocation>
</comment>
<dbReference type="Pfam" id="PF00005">
    <property type="entry name" value="ABC_tran"/>
    <property type="match status" value="1"/>
</dbReference>
<dbReference type="STRING" id="1423727.FC34_GL001162"/>
<dbReference type="InterPro" id="IPR050166">
    <property type="entry name" value="ABC_transporter_ATP-bind"/>
</dbReference>
<dbReference type="OrthoDB" id="9776369at2"/>
<name>A0A0R2B073_9LACO</name>
<dbReference type="SMART" id="SM00382">
    <property type="entry name" value="AAA"/>
    <property type="match status" value="1"/>
</dbReference>
<evidence type="ECO:0000256" key="3">
    <source>
        <dbReference type="ARBA" id="ARBA00022475"/>
    </source>
</evidence>
<reference evidence="8 9" key="1">
    <citation type="journal article" date="2015" name="Genome Announc.">
        <title>Expanding the biotechnology potential of lactobacilli through comparative genomics of 213 strains and associated genera.</title>
        <authorList>
            <person name="Sun Z."/>
            <person name="Harris H.M."/>
            <person name="McCann A."/>
            <person name="Guo C."/>
            <person name="Argimon S."/>
            <person name="Zhang W."/>
            <person name="Yang X."/>
            <person name="Jeffery I.B."/>
            <person name="Cooney J.C."/>
            <person name="Kagawa T.F."/>
            <person name="Liu W."/>
            <person name="Song Y."/>
            <person name="Salvetti E."/>
            <person name="Wrobel A."/>
            <person name="Rasinkangas P."/>
            <person name="Parkhill J."/>
            <person name="Rea M.C."/>
            <person name="O'Sullivan O."/>
            <person name="Ritari J."/>
            <person name="Douillard F.P."/>
            <person name="Paul Ross R."/>
            <person name="Yang R."/>
            <person name="Briner A.E."/>
            <person name="Felis G.E."/>
            <person name="de Vos W.M."/>
            <person name="Barrangou R."/>
            <person name="Klaenhammer T.R."/>
            <person name="Caufield P.W."/>
            <person name="Cui Y."/>
            <person name="Zhang H."/>
            <person name="O'Toole P.W."/>
        </authorList>
    </citation>
    <scope>NUCLEOTIDE SEQUENCE [LARGE SCALE GENOMIC DNA]</scope>
    <source>
        <strain evidence="8 9">DSM 23927</strain>
    </source>
</reference>
<comment type="caution">
    <text evidence="8">The sequence shown here is derived from an EMBL/GenBank/DDBJ whole genome shotgun (WGS) entry which is preliminary data.</text>
</comment>
<gene>
    <name evidence="8" type="ORF">FC34_GL001162</name>
</gene>
<dbReference type="InterPro" id="IPR017871">
    <property type="entry name" value="ABC_transporter-like_CS"/>
</dbReference>
<proteinExistence type="predicted"/>
<dbReference type="Proteomes" id="UP000051672">
    <property type="component" value="Unassembled WGS sequence"/>
</dbReference>
<dbReference type="AlphaFoldDB" id="A0A0R2B073"/>
<keyword evidence="9" id="KW-1185">Reference proteome</keyword>
<accession>A0A0R2B073</accession>
<dbReference type="GO" id="GO:0005886">
    <property type="term" value="C:plasma membrane"/>
    <property type="evidence" value="ECO:0007669"/>
    <property type="project" value="UniProtKB-SubCell"/>
</dbReference>
<dbReference type="PATRIC" id="fig|1423727.3.peg.1179"/>
<dbReference type="PANTHER" id="PTHR42788">
    <property type="entry name" value="TAURINE IMPORT ATP-BINDING PROTEIN-RELATED"/>
    <property type="match status" value="1"/>
</dbReference>
<evidence type="ECO:0000259" key="7">
    <source>
        <dbReference type="PROSITE" id="PS50893"/>
    </source>
</evidence>
<dbReference type="GO" id="GO:0005524">
    <property type="term" value="F:ATP binding"/>
    <property type="evidence" value="ECO:0007669"/>
    <property type="project" value="UniProtKB-KW"/>
</dbReference>
<evidence type="ECO:0000256" key="5">
    <source>
        <dbReference type="ARBA" id="ARBA00022840"/>
    </source>
</evidence>
<keyword evidence="6" id="KW-0472">Membrane</keyword>
<dbReference type="GO" id="GO:0016887">
    <property type="term" value="F:ATP hydrolysis activity"/>
    <property type="evidence" value="ECO:0007669"/>
    <property type="project" value="InterPro"/>
</dbReference>
<evidence type="ECO:0000313" key="8">
    <source>
        <dbReference type="EMBL" id="KRM72178.1"/>
    </source>
</evidence>
<protein>
    <submittedName>
        <fullName evidence="8">ABC-type uncharacterized transport system, ATPase component</fullName>
    </submittedName>
</protein>
<dbReference type="Gene3D" id="3.40.50.300">
    <property type="entry name" value="P-loop containing nucleotide triphosphate hydrolases"/>
    <property type="match status" value="1"/>
</dbReference>
<keyword evidence="2" id="KW-0813">Transport</keyword>
<keyword evidence="3" id="KW-1003">Cell membrane</keyword>
<evidence type="ECO:0000256" key="6">
    <source>
        <dbReference type="ARBA" id="ARBA00023136"/>
    </source>
</evidence>
<keyword evidence="4" id="KW-0547">Nucleotide-binding</keyword>
<sequence>MTVLEVNRLNQVFDAHTPNAYQALDDINLTLDEGDFLVILGGNGAGKTTLLNSIAGTLPVVSGQIKVRDHDITNDDVAKRAAYMSRVFQDPRQGTAGLLSVEENLAVAYQRGQWRNFWARGVKKRDRDFFKNQLAGLGLGLDNRLNTEIGRLSGGQRQAITLLMATLKQPDLLLLDEHTAALDPATSQTVMALTDHLVQSQHLTTLMITHNLEDAVKYGNRLIVMMAGKVVYAAAGTDKQNLSVSDLKNIFSEYGTIL</sequence>
<evidence type="ECO:0000256" key="4">
    <source>
        <dbReference type="ARBA" id="ARBA00022741"/>
    </source>
</evidence>
<dbReference type="InterPro" id="IPR027417">
    <property type="entry name" value="P-loop_NTPase"/>
</dbReference>
<dbReference type="RefSeq" id="WP_057894443.1">
    <property type="nucleotide sequence ID" value="NZ_AYZQ01000002.1"/>
</dbReference>
<dbReference type="PROSITE" id="PS50893">
    <property type="entry name" value="ABC_TRANSPORTER_2"/>
    <property type="match status" value="1"/>
</dbReference>
<evidence type="ECO:0000256" key="2">
    <source>
        <dbReference type="ARBA" id="ARBA00022448"/>
    </source>
</evidence>
<keyword evidence="5" id="KW-0067">ATP-binding</keyword>
<dbReference type="EMBL" id="AYZQ01000002">
    <property type="protein sequence ID" value="KRM72178.1"/>
    <property type="molecule type" value="Genomic_DNA"/>
</dbReference>